<dbReference type="InterPro" id="IPR013520">
    <property type="entry name" value="Ribonucl_H"/>
</dbReference>
<protein>
    <submittedName>
        <fullName evidence="4">DNA polymerase-3 subunit epsilon</fullName>
    </submittedName>
</protein>
<dbReference type="FunFam" id="3.30.420.10:FF:000045">
    <property type="entry name" value="3'-5' exonuclease DinG"/>
    <property type="match status" value="1"/>
</dbReference>
<dbReference type="SUPFAM" id="SSF53098">
    <property type="entry name" value="Ribonuclease H-like"/>
    <property type="match status" value="1"/>
</dbReference>
<dbReference type="GO" id="GO:0003677">
    <property type="term" value="F:DNA binding"/>
    <property type="evidence" value="ECO:0007669"/>
    <property type="project" value="InterPro"/>
</dbReference>
<dbReference type="CDD" id="cd06127">
    <property type="entry name" value="DEDDh"/>
    <property type="match status" value="1"/>
</dbReference>
<dbReference type="EMBL" id="SMAD01000005">
    <property type="protein sequence ID" value="TCS87416.1"/>
    <property type="molecule type" value="Genomic_DNA"/>
</dbReference>
<dbReference type="Pfam" id="PF01541">
    <property type="entry name" value="GIY-YIG"/>
    <property type="match status" value="1"/>
</dbReference>
<dbReference type="Pfam" id="PF00929">
    <property type="entry name" value="RNase_T"/>
    <property type="match status" value="1"/>
</dbReference>
<name>A0A4V2UTS5_9SPHI</name>
<evidence type="ECO:0000256" key="1">
    <source>
        <dbReference type="ARBA" id="ARBA00025483"/>
    </source>
</evidence>
<dbReference type="RefSeq" id="WP_132129217.1">
    <property type="nucleotide sequence ID" value="NZ_CP042432.1"/>
</dbReference>
<dbReference type="SMART" id="SM00465">
    <property type="entry name" value="GIYc"/>
    <property type="match status" value="1"/>
</dbReference>
<proteinExistence type="predicted"/>
<dbReference type="GO" id="GO:0008408">
    <property type="term" value="F:3'-5' exonuclease activity"/>
    <property type="evidence" value="ECO:0007669"/>
    <property type="project" value="TreeGrafter"/>
</dbReference>
<dbReference type="PANTHER" id="PTHR30231:SF37">
    <property type="entry name" value="EXODEOXYRIBONUCLEASE 10"/>
    <property type="match status" value="1"/>
</dbReference>
<gene>
    <name evidence="4" type="ORF">EDD80_105231</name>
</gene>
<dbReference type="OrthoDB" id="9803913at2"/>
<dbReference type="InterPro" id="IPR047296">
    <property type="entry name" value="GIY-YIG_UvrC_Cho"/>
</dbReference>
<reference evidence="4 5" key="1">
    <citation type="submission" date="2019-03" db="EMBL/GenBank/DDBJ databases">
        <title>Genomic Encyclopedia of Type Strains, Phase IV (KMG-IV): sequencing the most valuable type-strain genomes for metagenomic binning, comparative biology and taxonomic classification.</title>
        <authorList>
            <person name="Goeker M."/>
        </authorList>
    </citation>
    <scope>NUCLEOTIDE SEQUENCE [LARGE SCALE GENOMIC DNA]</scope>
    <source>
        <strain evidence="4 5">DSM 21100</strain>
    </source>
</reference>
<comment type="subunit">
    <text evidence="2">DNA polymerase III contains a core (composed of alpha, epsilon and theta chains) that associates with a tau subunit. This core dimerizes to form the POLIII' complex. PolIII' associates with the gamma complex (composed of gamma, delta, delta', psi and chi chains) and with the beta chain to form the complete DNA polymerase III complex.</text>
</comment>
<comment type="caution">
    <text evidence="4">The sequence shown here is derived from an EMBL/GenBank/DDBJ whole genome shotgun (WGS) entry which is preliminary data.</text>
</comment>
<feature type="domain" description="GIY-YIG" evidence="3">
    <location>
        <begin position="204"/>
        <end position="282"/>
    </location>
</feature>
<dbReference type="Gene3D" id="3.30.420.10">
    <property type="entry name" value="Ribonuclease H-like superfamily/Ribonuclease H"/>
    <property type="match status" value="1"/>
</dbReference>
<evidence type="ECO:0000256" key="2">
    <source>
        <dbReference type="ARBA" id="ARBA00026073"/>
    </source>
</evidence>
<dbReference type="InterPro" id="IPR012337">
    <property type="entry name" value="RNaseH-like_sf"/>
</dbReference>
<dbReference type="PANTHER" id="PTHR30231">
    <property type="entry name" value="DNA POLYMERASE III SUBUNIT EPSILON"/>
    <property type="match status" value="1"/>
</dbReference>
<evidence type="ECO:0000313" key="4">
    <source>
        <dbReference type="EMBL" id="TCS87416.1"/>
    </source>
</evidence>
<dbReference type="AlphaFoldDB" id="A0A4V2UTS5"/>
<dbReference type="CDD" id="cd10434">
    <property type="entry name" value="GIY-YIG_UvrC_Cho"/>
    <property type="match status" value="1"/>
</dbReference>
<dbReference type="InterPro" id="IPR000305">
    <property type="entry name" value="GIY-YIG_endonuc"/>
</dbReference>
<accession>A0A4V2UTS5</accession>
<evidence type="ECO:0000313" key="5">
    <source>
        <dbReference type="Proteomes" id="UP000295807"/>
    </source>
</evidence>
<dbReference type="InterPro" id="IPR036397">
    <property type="entry name" value="RNaseH_sf"/>
</dbReference>
<dbReference type="GO" id="GO:0045004">
    <property type="term" value="P:DNA replication proofreading"/>
    <property type="evidence" value="ECO:0007669"/>
    <property type="project" value="TreeGrafter"/>
</dbReference>
<dbReference type="InterPro" id="IPR035901">
    <property type="entry name" value="GIY-YIG_endonuc_sf"/>
</dbReference>
<dbReference type="GO" id="GO:0006289">
    <property type="term" value="P:nucleotide-excision repair"/>
    <property type="evidence" value="ECO:0007669"/>
    <property type="project" value="InterPro"/>
</dbReference>
<evidence type="ECO:0000259" key="3">
    <source>
        <dbReference type="PROSITE" id="PS50164"/>
    </source>
</evidence>
<organism evidence="4 5">
    <name type="scientific">Anseongella ginsenosidimutans</name>
    <dbReference type="NCBI Taxonomy" id="496056"/>
    <lineage>
        <taxon>Bacteria</taxon>
        <taxon>Pseudomonadati</taxon>
        <taxon>Bacteroidota</taxon>
        <taxon>Sphingobacteriia</taxon>
        <taxon>Sphingobacteriales</taxon>
        <taxon>Sphingobacteriaceae</taxon>
        <taxon>Anseongella</taxon>
    </lineage>
</organism>
<dbReference type="GO" id="GO:0003887">
    <property type="term" value="F:DNA-directed DNA polymerase activity"/>
    <property type="evidence" value="ECO:0007669"/>
    <property type="project" value="InterPro"/>
</dbReference>
<sequence length="474" mass="53464">MKSKNQPAEYAIVDIETTGGYASGSSITEIAILVHDGETVVERFVTLVNPKKEIPLPIFALTGIDNEMVRDAPVFEEIAGKVFEMLQGRVFVAHSVNFDYSFVRHQLEQAGYKFSASKLCTVRLSRKIRQGLPSYSLGNLCHVLRIPISDRHRAGGDADATAILFSRLLQWDTEGVLPAMLKKNSGEQRLPPNLPQEDFDALPSCPGVYYFRDRGGKVIYVGKAVNLKKRVASHFTGHNPNPQRQHFLRNIYSISFEPCATELMALLLECLEIKRLWPAYNRALKRFEPKFGLYSYEDQNGYIRLAVGKLAKHQHCIQPFGRLYDAVKTLNALVEQFQLDHRLCVFGLGEPQKPAGFVQSALLSAGQDTALPDAGEYNERVNQALDHLLEKQPTFAILDKGRDEAEKSCIWVEKGNFYAMGYFSAESDLTEPEDIRDSLQRCPSNYYSMQLIYTFAERYPGKVLTFARNSFVLA</sequence>
<dbReference type="InterPro" id="IPR006054">
    <property type="entry name" value="DnaQ"/>
</dbReference>
<dbReference type="SMART" id="SM00479">
    <property type="entry name" value="EXOIII"/>
    <property type="match status" value="1"/>
</dbReference>
<dbReference type="GO" id="GO:0005829">
    <property type="term" value="C:cytosol"/>
    <property type="evidence" value="ECO:0007669"/>
    <property type="project" value="TreeGrafter"/>
</dbReference>
<comment type="function">
    <text evidence="1">DNA polymerase III is a complex, multichain enzyme responsible for most of the replicative synthesis in bacteria. The epsilon subunit contain the editing function and is a proofreading 3'-5' exonuclease.</text>
</comment>
<dbReference type="SUPFAM" id="SSF82771">
    <property type="entry name" value="GIY-YIG endonuclease"/>
    <property type="match status" value="1"/>
</dbReference>
<keyword evidence="5" id="KW-1185">Reference proteome</keyword>
<dbReference type="PROSITE" id="PS50164">
    <property type="entry name" value="GIY_YIG"/>
    <property type="match status" value="1"/>
</dbReference>
<dbReference type="Proteomes" id="UP000295807">
    <property type="component" value="Unassembled WGS sequence"/>
</dbReference>
<dbReference type="NCBIfam" id="TIGR00573">
    <property type="entry name" value="dnaq"/>
    <property type="match status" value="1"/>
</dbReference>
<dbReference type="Gene3D" id="3.40.1440.10">
    <property type="entry name" value="GIY-YIG endonuclease"/>
    <property type="match status" value="1"/>
</dbReference>